<dbReference type="RefSeq" id="WP_102111435.1">
    <property type="nucleotide sequence ID" value="NZ_BMGN01000003.1"/>
</dbReference>
<keyword evidence="6 8" id="KW-0472">Membrane</keyword>
<evidence type="ECO:0000256" key="10">
    <source>
        <dbReference type="SAM" id="SignalP"/>
    </source>
</evidence>
<dbReference type="KEGG" id="ncb:C0V82_05380"/>
<evidence type="ECO:0000256" key="7">
    <source>
        <dbReference type="ARBA" id="ARBA00023237"/>
    </source>
</evidence>
<dbReference type="InterPro" id="IPR037066">
    <property type="entry name" value="Plug_dom_sf"/>
</dbReference>
<keyword evidence="13" id="KW-0675">Receptor</keyword>
<evidence type="ECO:0000256" key="1">
    <source>
        <dbReference type="ARBA" id="ARBA00004571"/>
    </source>
</evidence>
<dbReference type="SUPFAM" id="SSF56935">
    <property type="entry name" value="Porins"/>
    <property type="match status" value="1"/>
</dbReference>
<dbReference type="Gene3D" id="2.170.130.10">
    <property type="entry name" value="TonB-dependent receptor, plug domain"/>
    <property type="match status" value="1"/>
</dbReference>
<keyword evidence="2 8" id="KW-0813">Transport</keyword>
<evidence type="ECO:0000259" key="12">
    <source>
        <dbReference type="Pfam" id="PF07715"/>
    </source>
</evidence>
<reference evidence="13 14" key="1">
    <citation type="submission" date="2017-12" db="EMBL/GenBank/DDBJ databases">
        <title>Genomes of bacteria within cyanobacterial aggregates.</title>
        <authorList>
            <person name="Cai H."/>
        </authorList>
    </citation>
    <scope>NUCLEOTIDE SEQUENCE [LARGE SCALE GENOMIC DNA]</scope>
    <source>
        <strain evidence="13 14">TH16</strain>
    </source>
</reference>
<evidence type="ECO:0000313" key="14">
    <source>
        <dbReference type="Proteomes" id="UP000234752"/>
    </source>
</evidence>
<accession>A0A2K9N9A3</accession>
<protein>
    <submittedName>
        <fullName evidence="13">TonB-dependent receptor</fullName>
    </submittedName>
</protein>
<sequence>MMRRTHTLCLLTTALLTQAALADPVARTEEVIVIGTAGGREGVPLDRLPASGRSLDDAEMNRPGTVTATEGLQRRLGAVAAIDSLGNPWQQGLTLRGFTAAPALGEPQGVVVYQDGMRVNEAFGDVVQWDLLPVFAIRQAQVVAGSNPVFGPNSLGGAVILSMKDGFAYQGLGGDISAGSDDFLSITAEAGGSDGDVGYYLGLSKGRDDGWRDFSPNRLSRAYGDVLYRPDAATEFGVSLTAATSDLTGNGAAPGDLLAENRRGVFTHPDATDSDLLALAFRGKTEVGDGWTLRAAGYWRHLKRRTANGDQGEFEECGTGLCFEEGDDLEPVIGADGRPVTGLEDEPDAVFNRTRTRTDGQGISLQARQAGALGGMDNILILGASLEHARTRYGSGTELGELDATRGVESLGIAIGNEEFNVGLKTRSWIAGASLSDTLSLTPDLHLTGALRLTHADLRLRDQLGDDLDGDHTYTALNPGVGLAWNAGVGTTLYAAVNESNRIPTPAELSCADPEKPCRFPNAFLADPPLDDVRSRTWEMGARGRLSGGVVEWSLSAFRTDNRDDIIFISAGPIVGTGYFDNVGRTRRQGLEAGLSGEAGAVSWFADYALVRASFRTPLSIQAPDNPEANEKGEIAVHRGDRIPGIPLHSLKIGADVAVTDGLIVGAEMQYSSSRYLRGDEANLTDPIGGFALFNLSARYQVLDGVSLHARVDNLFDRRYATFGIYGEADEMGFEDARFLSPGAPRRFVGGLSARF</sequence>
<dbReference type="InterPro" id="IPR000531">
    <property type="entry name" value="Beta-barrel_TonB"/>
</dbReference>
<dbReference type="Proteomes" id="UP000234752">
    <property type="component" value="Chromosome eg_1"/>
</dbReference>
<dbReference type="EMBL" id="CP025611">
    <property type="protein sequence ID" value="AUN29713.1"/>
    <property type="molecule type" value="Genomic_DNA"/>
</dbReference>
<dbReference type="AlphaFoldDB" id="A0A2K9N9A3"/>
<dbReference type="Pfam" id="PF00593">
    <property type="entry name" value="TonB_dep_Rec_b-barrel"/>
    <property type="match status" value="1"/>
</dbReference>
<dbReference type="GO" id="GO:0044718">
    <property type="term" value="P:siderophore transmembrane transport"/>
    <property type="evidence" value="ECO:0007669"/>
    <property type="project" value="TreeGrafter"/>
</dbReference>
<dbReference type="Pfam" id="PF07715">
    <property type="entry name" value="Plug"/>
    <property type="match status" value="1"/>
</dbReference>
<evidence type="ECO:0000256" key="5">
    <source>
        <dbReference type="ARBA" id="ARBA00023077"/>
    </source>
</evidence>
<dbReference type="PROSITE" id="PS52016">
    <property type="entry name" value="TONB_DEPENDENT_REC_3"/>
    <property type="match status" value="1"/>
</dbReference>
<evidence type="ECO:0000256" key="9">
    <source>
        <dbReference type="RuleBase" id="RU003357"/>
    </source>
</evidence>
<proteinExistence type="inferred from homology"/>
<evidence type="ECO:0000313" key="13">
    <source>
        <dbReference type="EMBL" id="AUN29713.1"/>
    </source>
</evidence>
<dbReference type="PANTHER" id="PTHR30069:SF39">
    <property type="entry name" value="BLL6183 PROTEIN"/>
    <property type="match status" value="1"/>
</dbReference>
<dbReference type="Gene3D" id="2.40.170.20">
    <property type="entry name" value="TonB-dependent receptor, beta-barrel domain"/>
    <property type="match status" value="1"/>
</dbReference>
<evidence type="ECO:0000256" key="3">
    <source>
        <dbReference type="ARBA" id="ARBA00022452"/>
    </source>
</evidence>
<evidence type="ECO:0000259" key="11">
    <source>
        <dbReference type="Pfam" id="PF00593"/>
    </source>
</evidence>
<keyword evidence="5 9" id="KW-0798">TonB box</keyword>
<gene>
    <name evidence="13" type="ORF">C0V82_05380</name>
</gene>
<dbReference type="PANTHER" id="PTHR30069">
    <property type="entry name" value="TONB-DEPENDENT OUTER MEMBRANE RECEPTOR"/>
    <property type="match status" value="1"/>
</dbReference>
<comment type="subcellular location">
    <subcellularLocation>
        <location evidence="1 8">Cell outer membrane</location>
        <topology evidence="1 8">Multi-pass membrane protein</topology>
    </subcellularLocation>
</comment>
<evidence type="ECO:0000256" key="2">
    <source>
        <dbReference type="ARBA" id="ARBA00022448"/>
    </source>
</evidence>
<keyword evidence="4 8" id="KW-0812">Transmembrane</keyword>
<dbReference type="InterPro" id="IPR012910">
    <property type="entry name" value="Plug_dom"/>
</dbReference>
<keyword evidence="7 8" id="KW-0998">Cell outer membrane</keyword>
<feature type="chain" id="PRO_5014623151" evidence="10">
    <location>
        <begin position="23"/>
        <end position="756"/>
    </location>
</feature>
<feature type="domain" description="TonB-dependent receptor plug" evidence="12">
    <location>
        <begin position="47"/>
        <end position="158"/>
    </location>
</feature>
<evidence type="ECO:0000256" key="4">
    <source>
        <dbReference type="ARBA" id="ARBA00022692"/>
    </source>
</evidence>
<evidence type="ECO:0000256" key="6">
    <source>
        <dbReference type="ARBA" id="ARBA00023136"/>
    </source>
</evidence>
<feature type="signal peptide" evidence="10">
    <location>
        <begin position="1"/>
        <end position="22"/>
    </location>
</feature>
<dbReference type="GO" id="GO:0015344">
    <property type="term" value="F:siderophore uptake transmembrane transporter activity"/>
    <property type="evidence" value="ECO:0007669"/>
    <property type="project" value="TreeGrafter"/>
</dbReference>
<evidence type="ECO:0000256" key="8">
    <source>
        <dbReference type="PROSITE-ProRule" id="PRU01360"/>
    </source>
</evidence>
<keyword evidence="3 8" id="KW-1134">Transmembrane beta strand</keyword>
<feature type="domain" description="TonB-dependent receptor-like beta-barrel" evidence="11">
    <location>
        <begin position="227"/>
        <end position="715"/>
    </location>
</feature>
<keyword evidence="14" id="KW-1185">Reference proteome</keyword>
<dbReference type="InterPro" id="IPR036942">
    <property type="entry name" value="Beta-barrel_TonB_sf"/>
</dbReference>
<name>A0A2K9N9A3_9PROT</name>
<keyword evidence="10" id="KW-0732">Signal</keyword>
<comment type="similarity">
    <text evidence="8 9">Belongs to the TonB-dependent receptor family.</text>
</comment>
<organism evidence="13 14">
    <name type="scientific">Niveispirillum cyanobacteriorum</name>
    <dbReference type="NCBI Taxonomy" id="1612173"/>
    <lineage>
        <taxon>Bacteria</taxon>
        <taxon>Pseudomonadati</taxon>
        <taxon>Pseudomonadota</taxon>
        <taxon>Alphaproteobacteria</taxon>
        <taxon>Rhodospirillales</taxon>
        <taxon>Azospirillaceae</taxon>
        <taxon>Niveispirillum</taxon>
    </lineage>
</organism>
<dbReference type="InterPro" id="IPR039426">
    <property type="entry name" value="TonB-dep_rcpt-like"/>
</dbReference>
<dbReference type="GO" id="GO:0009279">
    <property type="term" value="C:cell outer membrane"/>
    <property type="evidence" value="ECO:0007669"/>
    <property type="project" value="UniProtKB-SubCell"/>
</dbReference>
<dbReference type="OrthoDB" id="8428213at2"/>